<gene>
    <name evidence="2" type="ordered locus">Adeg_1365</name>
</gene>
<sequence>MTDLVAGVSDLLQAFRHAQALLFGTFALLFLTAVLRFALWAVFGVLLGEYFSSLAATAVSLGLALAPALGGGLEYLGGSLVSGLLAAHTPYGQVGDAFRQVGDALYYLQFLPF</sequence>
<dbReference type="HOGENOM" id="CLU_2128220_0_0_9"/>
<dbReference type="EMBL" id="CP001785">
    <property type="protein sequence ID" value="ACX52467.1"/>
    <property type="molecule type" value="Genomic_DNA"/>
</dbReference>
<keyword evidence="3" id="KW-1185">Reference proteome</keyword>
<evidence type="ECO:0000256" key="1">
    <source>
        <dbReference type="SAM" id="Phobius"/>
    </source>
</evidence>
<accession>C9R838</accession>
<evidence type="ECO:0000313" key="2">
    <source>
        <dbReference type="EMBL" id="ACX52467.1"/>
    </source>
</evidence>
<keyword evidence="1" id="KW-0472">Membrane</keyword>
<evidence type="ECO:0000313" key="3">
    <source>
        <dbReference type="Proteomes" id="UP000002620"/>
    </source>
</evidence>
<keyword evidence="1" id="KW-1133">Transmembrane helix</keyword>
<dbReference type="AlphaFoldDB" id="C9R838"/>
<keyword evidence="1" id="KW-0812">Transmembrane</keyword>
<proteinExistence type="predicted"/>
<reference evidence="2 3" key="1">
    <citation type="submission" date="2009-10" db="EMBL/GenBank/DDBJ databases">
        <title>Complete sequence of chromosome of Ammonifex degensii KC4.</title>
        <authorList>
            <consortium name="US DOE Joint Genome Institute"/>
            <person name="Kerfeld C."/>
            <person name="Goodner B."/>
            <person name="Huber H."/>
            <person name="Stetter K."/>
            <person name="Lucas S."/>
            <person name="Copeland A."/>
            <person name="Lapidus A."/>
            <person name="Glavina del Rio T."/>
            <person name="Dalin E."/>
            <person name="Tice H."/>
            <person name="Bruce D."/>
            <person name="Goodwin L."/>
            <person name="Pitluck S."/>
            <person name="Saunders E."/>
            <person name="Brettin T."/>
            <person name="Detter J.C."/>
            <person name="Han C."/>
            <person name="Larimer F."/>
            <person name="Land M."/>
            <person name="Hauser L."/>
            <person name="Kyrpides N."/>
            <person name="Ovchinnikova G."/>
            <person name="Richardson P."/>
        </authorList>
    </citation>
    <scope>NUCLEOTIDE SEQUENCE [LARGE SCALE GENOMIC DNA]</scope>
    <source>
        <strain evidence="3">DSM 10501 / KC4</strain>
    </source>
</reference>
<dbReference type="Proteomes" id="UP000002620">
    <property type="component" value="Chromosome"/>
</dbReference>
<feature type="transmembrane region" description="Helical" evidence="1">
    <location>
        <begin position="20"/>
        <end position="43"/>
    </location>
</feature>
<protein>
    <submittedName>
        <fullName evidence="2">Uncharacterized protein</fullName>
    </submittedName>
</protein>
<dbReference type="KEGG" id="adg:Adeg_1365"/>
<name>C9R838_AMMDK</name>
<dbReference type="STRING" id="429009.Adeg_1365"/>
<dbReference type="RefSeq" id="WP_015739344.1">
    <property type="nucleotide sequence ID" value="NC_013385.1"/>
</dbReference>
<organism evidence="2 3">
    <name type="scientific">Ammonifex degensii (strain DSM 10501 / KC4)</name>
    <dbReference type="NCBI Taxonomy" id="429009"/>
    <lineage>
        <taxon>Bacteria</taxon>
        <taxon>Bacillati</taxon>
        <taxon>Bacillota</taxon>
        <taxon>Clostridia</taxon>
        <taxon>Thermoanaerobacterales</taxon>
        <taxon>Thermoanaerobacteraceae</taxon>
        <taxon>Ammonifex</taxon>
    </lineage>
</organism>